<dbReference type="Gene3D" id="3.40.30.10">
    <property type="entry name" value="Glutaredoxin"/>
    <property type="match status" value="1"/>
</dbReference>
<organism evidence="2 3">
    <name type="scientific">Ambrosia artemisiifolia</name>
    <name type="common">Common ragweed</name>
    <dbReference type="NCBI Taxonomy" id="4212"/>
    <lineage>
        <taxon>Eukaryota</taxon>
        <taxon>Viridiplantae</taxon>
        <taxon>Streptophyta</taxon>
        <taxon>Embryophyta</taxon>
        <taxon>Tracheophyta</taxon>
        <taxon>Spermatophyta</taxon>
        <taxon>Magnoliopsida</taxon>
        <taxon>eudicotyledons</taxon>
        <taxon>Gunneridae</taxon>
        <taxon>Pentapetalae</taxon>
        <taxon>asterids</taxon>
        <taxon>campanulids</taxon>
        <taxon>Asterales</taxon>
        <taxon>Asteraceae</taxon>
        <taxon>Asteroideae</taxon>
        <taxon>Heliantheae alliance</taxon>
        <taxon>Heliantheae</taxon>
        <taxon>Ambrosia</taxon>
    </lineage>
</organism>
<sequence length="164" mass="18180">MEKCLQMSMVKTNFSVLHTTHNPFTSTKILKPPIKPTTVTPSSSAHTFNGTKSLIACNYSLSEAEVVTACSWTELVVAADMPVLVEFWAPWCGPCRVVDEVAKEYTGKALCYRLNIDDYPNIALQYGITNIPSVLFYKNGENKEVIVGDVSKSTLCDTLKKYLC</sequence>
<dbReference type="GO" id="GO:0005737">
    <property type="term" value="C:cytoplasm"/>
    <property type="evidence" value="ECO:0007669"/>
    <property type="project" value="TreeGrafter"/>
</dbReference>
<dbReference type="InterPro" id="IPR036249">
    <property type="entry name" value="Thioredoxin-like_sf"/>
</dbReference>
<reference evidence="2" key="1">
    <citation type="submission" date="2022-06" db="EMBL/GenBank/DDBJ databases">
        <title>Uncovering the hologenomic basis of an extraordinary plant invasion.</title>
        <authorList>
            <person name="Bieker V.C."/>
            <person name="Martin M.D."/>
            <person name="Gilbert T."/>
            <person name="Hodgins K."/>
            <person name="Battlay P."/>
            <person name="Petersen B."/>
            <person name="Wilson J."/>
        </authorList>
    </citation>
    <scope>NUCLEOTIDE SEQUENCE</scope>
    <source>
        <strain evidence="2">AA19_3_7</strain>
        <tissue evidence="2">Leaf</tissue>
    </source>
</reference>
<name>A0AAD5G5G8_AMBAR</name>
<protein>
    <recommendedName>
        <fullName evidence="1">Thioredoxin domain-containing protein</fullName>
    </recommendedName>
</protein>
<dbReference type="PANTHER" id="PTHR45663">
    <property type="entry name" value="GEO12009P1"/>
    <property type="match status" value="1"/>
</dbReference>
<proteinExistence type="predicted"/>
<dbReference type="Pfam" id="PF00085">
    <property type="entry name" value="Thioredoxin"/>
    <property type="match status" value="1"/>
</dbReference>
<evidence type="ECO:0000313" key="2">
    <source>
        <dbReference type="EMBL" id="KAI7729444.1"/>
    </source>
</evidence>
<dbReference type="SUPFAM" id="SSF52833">
    <property type="entry name" value="Thioredoxin-like"/>
    <property type="match status" value="1"/>
</dbReference>
<dbReference type="Proteomes" id="UP001206925">
    <property type="component" value="Unassembled WGS sequence"/>
</dbReference>
<dbReference type="AlphaFoldDB" id="A0AAD5G5G8"/>
<evidence type="ECO:0000313" key="3">
    <source>
        <dbReference type="Proteomes" id="UP001206925"/>
    </source>
</evidence>
<dbReference type="InterPro" id="IPR013766">
    <property type="entry name" value="Thioredoxin_domain"/>
</dbReference>
<comment type="caution">
    <text evidence="2">The sequence shown here is derived from an EMBL/GenBank/DDBJ whole genome shotgun (WGS) entry which is preliminary data.</text>
</comment>
<dbReference type="PROSITE" id="PS51352">
    <property type="entry name" value="THIOREDOXIN_2"/>
    <property type="match status" value="1"/>
</dbReference>
<evidence type="ECO:0000259" key="1">
    <source>
        <dbReference type="PROSITE" id="PS51352"/>
    </source>
</evidence>
<accession>A0AAD5G5G8</accession>
<gene>
    <name evidence="2" type="ORF">M8C21_026083</name>
</gene>
<keyword evidence="3" id="KW-1185">Reference proteome</keyword>
<dbReference type="GO" id="GO:0015035">
    <property type="term" value="F:protein-disulfide reductase activity"/>
    <property type="evidence" value="ECO:0007669"/>
    <property type="project" value="TreeGrafter"/>
</dbReference>
<feature type="domain" description="Thioredoxin" evidence="1">
    <location>
        <begin position="34"/>
        <end position="164"/>
    </location>
</feature>
<dbReference type="EMBL" id="JAMZMK010011004">
    <property type="protein sequence ID" value="KAI7729444.1"/>
    <property type="molecule type" value="Genomic_DNA"/>
</dbReference>
<dbReference type="CDD" id="cd02947">
    <property type="entry name" value="TRX_family"/>
    <property type="match status" value="1"/>
</dbReference>
<dbReference type="PRINTS" id="PR00421">
    <property type="entry name" value="THIOREDOXIN"/>
</dbReference>
<dbReference type="PANTHER" id="PTHR45663:SF42">
    <property type="entry name" value="THIOREDOXIN M5, CHLOROPLASTIC"/>
    <property type="match status" value="1"/>
</dbReference>